<dbReference type="EMBL" id="CP002394">
    <property type="protein sequence ID" value="ADU29346.1"/>
    <property type="molecule type" value="Genomic_DNA"/>
</dbReference>
<reference evidence="7" key="1">
    <citation type="submission" date="2010-12" db="EMBL/GenBank/DDBJ databases">
        <title>Complete sequence of Bacillus cellulosilyticus DSM 2522.</title>
        <authorList>
            <consortium name="US DOE Joint Genome Institute"/>
            <person name="Lucas S."/>
            <person name="Copeland A."/>
            <person name="Lapidus A."/>
            <person name="Cheng J.-F."/>
            <person name="Bruce D."/>
            <person name="Goodwin L."/>
            <person name="Pitluck S."/>
            <person name="Chertkov O."/>
            <person name="Detter J.C."/>
            <person name="Han C."/>
            <person name="Tapia R."/>
            <person name="Land M."/>
            <person name="Hauser L."/>
            <person name="Jeffries C."/>
            <person name="Kyrpides N."/>
            <person name="Ivanova N."/>
            <person name="Mikhailova N."/>
            <person name="Brumm P."/>
            <person name="Mead D."/>
            <person name="Woyke T."/>
        </authorList>
    </citation>
    <scope>NUCLEOTIDE SEQUENCE [LARGE SCALE GENOMIC DNA]</scope>
    <source>
        <strain evidence="7">DSM 2522</strain>
    </source>
</reference>
<feature type="transmembrane region" description="Helical" evidence="6">
    <location>
        <begin position="410"/>
        <end position="437"/>
    </location>
</feature>
<dbReference type="InterPro" id="IPR004995">
    <property type="entry name" value="Spore_Ger"/>
</dbReference>
<evidence type="ECO:0000256" key="3">
    <source>
        <dbReference type="ARBA" id="ARBA00023136"/>
    </source>
</evidence>
<dbReference type="KEGG" id="bco:Bcell_1075"/>
<dbReference type="PANTHER" id="PTHR22550">
    <property type="entry name" value="SPORE GERMINATION PROTEIN"/>
    <property type="match status" value="1"/>
</dbReference>
<comment type="subcellular location">
    <subcellularLocation>
        <location evidence="4">Cell membrane</location>
    </subcellularLocation>
    <subcellularLocation>
        <location evidence="1">Membrane</location>
        <topology evidence="1">Multi-pass membrane protein</topology>
    </subcellularLocation>
</comment>
<gene>
    <name evidence="7" type="ordered locus">Bcell_1075</name>
</gene>
<dbReference type="OrthoDB" id="9772630at2"/>
<feature type="transmembrane region" description="Helical" evidence="6">
    <location>
        <begin position="248"/>
        <end position="269"/>
    </location>
</feature>
<dbReference type="AlphaFoldDB" id="E6TQG8"/>
<dbReference type="GO" id="GO:0009847">
    <property type="term" value="P:spore germination"/>
    <property type="evidence" value="ECO:0007669"/>
    <property type="project" value="UniProtKB-UniRule"/>
</dbReference>
<evidence type="ECO:0000256" key="6">
    <source>
        <dbReference type="SAM" id="Phobius"/>
    </source>
</evidence>
<evidence type="ECO:0000256" key="2">
    <source>
        <dbReference type="ARBA" id="ARBA00005278"/>
    </source>
</evidence>
<dbReference type="RefSeq" id="WP_013487687.1">
    <property type="nucleotide sequence ID" value="NC_014829.1"/>
</dbReference>
<dbReference type="PANTHER" id="PTHR22550:SF5">
    <property type="entry name" value="LEUCINE ZIPPER PROTEIN 4"/>
    <property type="match status" value="1"/>
</dbReference>
<evidence type="ECO:0000256" key="5">
    <source>
        <dbReference type="SAM" id="MobiDB-lite"/>
    </source>
</evidence>
<feature type="region of interest" description="Disordered" evidence="5">
    <location>
        <begin position="473"/>
        <end position="499"/>
    </location>
</feature>
<dbReference type="eggNOG" id="COG0697">
    <property type="taxonomic scope" value="Bacteria"/>
</dbReference>
<proteinExistence type="inferred from homology"/>
<feature type="compositionally biased region" description="Polar residues" evidence="5">
    <location>
        <begin position="481"/>
        <end position="490"/>
    </location>
</feature>
<organism evidence="7 8">
    <name type="scientific">Evansella cellulosilytica (strain ATCC 21833 / DSM 2522 / FERM P-1141 / JCM 9156 / N-4)</name>
    <name type="common">Bacillus cellulosilyticus</name>
    <dbReference type="NCBI Taxonomy" id="649639"/>
    <lineage>
        <taxon>Bacteria</taxon>
        <taxon>Bacillati</taxon>
        <taxon>Bacillota</taxon>
        <taxon>Bacilli</taxon>
        <taxon>Bacillales</taxon>
        <taxon>Bacillaceae</taxon>
        <taxon>Evansella</taxon>
    </lineage>
</organism>
<dbReference type="Pfam" id="PF03323">
    <property type="entry name" value="GerA"/>
    <property type="match status" value="1"/>
</dbReference>
<dbReference type="PIRSF" id="PIRSF005690">
    <property type="entry name" value="GerBA"/>
    <property type="match status" value="1"/>
</dbReference>
<dbReference type="STRING" id="649639.Bcell_1075"/>
<dbReference type="InterPro" id="IPR050768">
    <property type="entry name" value="UPF0353/GerABKA_families"/>
</dbReference>
<keyword evidence="3 4" id="KW-0472">Membrane</keyword>
<evidence type="ECO:0000256" key="4">
    <source>
        <dbReference type="PIRNR" id="PIRNR005690"/>
    </source>
</evidence>
<feature type="transmembrane region" description="Helical" evidence="6">
    <location>
        <begin position="379"/>
        <end position="398"/>
    </location>
</feature>
<keyword evidence="6" id="KW-1133">Transmembrane helix</keyword>
<feature type="transmembrane region" description="Helical" evidence="6">
    <location>
        <begin position="290"/>
        <end position="311"/>
    </location>
</feature>
<keyword evidence="8" id="KW-1185">Reference proteome</keyword>
<sequence length="499" mass="56088">MTKDNSEQRTTQLVTTNIETNIKLILNEFHHSEDVKRRYFTFQGSHGVAVFVETLVNEERLSKSFLERLNLNQYESAEIQRVISSSAIEVDKNVTAIVNNMLKGYVTIFMEGQIEAISFYVSDSFERAIEEPGNEKVIRGAHDGFVEDLSSNIQLIRKRISNSKLVVKYQSVGDESGTEVAIVYLDHIANPKVVQELETRIKSISADMAFSPGFIEEFIEDKPFSPFPQLLITERPDRTKANIMEGRVALLTAGSPTALILPVSFFAFYQSPDDYSGRFYAGSFYRLIRLIGFFIAVFVPALYIATVSFHFEIIPADLVLQVKNSVERVPYPPIIEALLMELTIELIREAGIRLPTPIGQTIGIVGGLVIGDAVVQAGLVSNIMIIVVAITAIASFVVPSPEMNASIRMLRFPFMFAAASFGYLGISFCFILLIMHFCKLESFGSPYFAPVSPLQPSDWRDTFIRMPNWKMSKRPKAVQAQKATRQQQNREWAKDDSTK</sequence>
<dbReference type="Proteomes" id="UP000001401">
    <property type="component" value="Chromosome"/>
</dbReference>
<comment type="similarity">
    <text evidence="2 4">Belongs to the GerABKA family.</text>
</comment>
<evidence type="ECO:0000313" key="7">
    <source>
        <dbReference type="EMBL" id="ADU29346.1"/>
    </source>
</evidence>
<dbReference type="HOGENOM" id="CLU_021639_4_1_9"/>
<keyword evidence="6" id="KW-0812">Transmembrane</keyword>
<accession>E6TQG8</accession>
<dbReference type="GO" id="GO:0005886">
    <property type="term" value="C:plasma membrane"/>
    <property type="evidence" value="ECO:0007669"/>
    <property type="project" value="UniProtKB-SubCell"/>
</dbReference>
<evidence type="ECO:0000313" key="8">
    <source>
        <dbReference type="Proteomes" id="UP000001401"/>
    </source>
</evidence>
<evidence type="ECO:0000256" key="1">
    <source>
        <dbReference type="ARBA" id="ARBA00004141"/>
    </source>
</evidence>
<name>E6TQG8_EVAC2</name>
<protein>
    <submittedName>
        <fullName evidence="7">GerA spore germination protein</fullName>
    </submittedName>
</protein>